<gene>
    <name evidence="1" type="ORF">RCOM_0750910</name>
</gene>
<reference evidence="2" key="1">
    <citation type="journal article" date="2010" name="Nat. Biotechnol.">
        <title>Draft genome sequence of the oilseed species Ricinus communis.</title>
        <authorList>
            <person name="Chan A.P."/>
            <person name="Crabtree J."/>
            <person name="Zhao Q."/>
            <person name="Lorenzi H."/>
            <person name="Orvis J."/>
            <person name="Puiu D."/>
            <person name="Melake-Berhan A."/>
            <person name="Jones K.M."/>
            <person name="Redman J."/>
            <person name="Chen G."/>
            <person name="Cahoon E.B."/>
            <person name="Gedil M."/>
            <person name="Stanke M."/>
            <person name="Haas B.J."/>
            <person name="Wortman J.R."/>
            <person name="Fraser-Liggett C.M."/>
            <person name="Ravel J."/>
            <person name="Rabinowicz P.D."/>
        </authorList>
    </citation>
    <scope>NUCLEOTIDE SEQUENCE [LARGE SCALE GENOMIC DNA]</scope>
    <source>
        <strain evidence="2">cv. Hale</strain>
    </source>
</reference>
<name>B9SUF0_RICCO</name>
<evidence type="ECO:0000313" key="1">
    <source>
        <dbReference type="EMBL" id="EEF32764.1"/>
    </source>
</evidence>
<organism evidence="1 2">
    <name type="scientific">Ricinus communis</name>
    <name type="common">Castor bean</name>
    <dbReference type="NCBI Taxonomy" id="3988"/>
    <lineage>
        <taxon>Eukaryota</taxon>
        <taxon>Viridiplantae</taxon>
        <taxon>Streptophyta</taxon>
        <taxon>Embryophyta</taxon>
        <taxon>Tracheophyta</taxon>
        <taxon>Spermatophyta</taxon>
        <taxon>Magnoliopsida</taxon>
        <taxon>eudicotyledons</taxon>
        <taxon>Gunneridae</taxon>
        <taxon>Pentapetalae</taxon>
        <taxon>rosids</taxon>
        <taxon>fabids</taxon>
        <taxon>Malpighiales</taxon>
        <taxon>Euphorbiaceae</taxon>
        <taxon>Acalyphoideae</taxon>
        <taxon>Acalypheae</taxon>
        <taxon>Ricinus</taxon>
    </lineage>
</organism>
<dbReference type="Proteomes" id="UP000008311">
    <property type="component" value="Unassembled WGS sequence"/>
</dbReference>
<dbReference type="EMBL" id="EQ974146">
    <property type="protein sequence ID" value="EEF32764.1"/>
    <property type="molecule type" value="Genomic_DNA"/>
</dbReference>
<accession>B9SUF0</accession>
<sequence length="70" mass="7918">MEKRSLKFICFMQIIIPEESWLSFDEEALILHGGQDHELGLEVAACFTGCFTVSLRKKSGKSRLAGWKEA</sequence>
<evidence type="ECO:0000313" key="2">
    <source>
        <dbReference type="Proteomes" id="UP000008311"/>
    </source>
</evidence>
<keyword evidence="2" id="KW-1185">Reference proteome</keyword>
<dbReference type="InParanoid" id="B9SUF0"/>
<dbReference type="AlphaFoldDB" id="B9SUF0"/>
<proteinExistence type="predicted"/>
<protein>
    <submittedName>
        <fullName evidence="1">Uncharacterized protein</fullName>
    </submittedName>
</protein>